<evidence type="ECO:0000259" key="5">
    <source>
        <dbReference type="PROSITE" id="PS50937"/>
    </source>
</evidence>
<dbReference type="CDD" id="cd01104">
    <property type="entry name" value="HTH_MlrA-CarA"/>
    <property type="match status" value="1"/>
</dbReference>
<dbReference type="SUPFAM" id="SSF52242">
    <property type="entry name" value="Cobalamin (vitamin B12)-binding domain"/>
    <property type="match status" value="1"/>
</dbReference>
<organism evidence="6 7">
    <name type="scientific">Aquirufa nivalisilvae</name>
    <dbReference type="NCBI Taxonomy" id="2516557"/>
    <lineage>
        <taxon>Bacteria</taxon>
        <taxon>Pseudomonadati</taxon>
        <taxon>Bacteroidota</taxon>
        <taxon>Cytophagia</taxon>
        <taxon>Cytophagales</taxon>
        <taxon>Flectobacillaceae</taxon>
        <taxon>Aquirufa</taxon>
    </lineage>
</organism>
<dbReference type="InterPro" id="IPR036724">
    <property type="entry name" value="Cobalamin-bd_sf"/>
</dbReference>
<dbReference type="Pfam" id="PF13411">
    <property type="entry name" value="MerR_1"/>
    <property type="match status" value="1"/>
</dbReference>
<dbReference type="Pfam" id="PF02607">
    <property type="entry name" value="B12-binding_2"/>
    <property type="match status" value="1"/>
</dbReference>
<accession>A0A2S2DU23</accession>
<evidence type="ECO:0000256" key="4">
    <source>
        <dbReference type="ARBA" id="ARBA00023163"/>
    </source>
</evidence>
<evidence type="ECO:0000313" key="7">
    <source>
        <dbReference type="Proteomes" id="UP000245468"/>
    </source>
</evidence>
<evidence type="ECO:0000313" key="6">
    <source>
        <dbReference type="EMBL" id="AWL08307.1"/>
    </source>
</evidence>
<evidence type="ECO:0000256" key="1">
    <source>
        <dbReference type="ARBA" id="ARBA00022491"/>
    </source>
</evidence>
<dbReference type="SUPFAM" id="SSF46955">
    <property type="entry name" value="Putative DNA-binding domain"/>
    <property type="match status" value="1"/>
</dbReference>
<keyword evidence="2" id="KW-0805">Transcription regulation</keyword>
<sequence>MSIYSIKDLEHLSGIKAHTLRIWEQRYGILNPDRTDTNIRTYGDEELKLVLNIAILQSRGDFKISEIAKMSDSERSANLLRLSEGNLHFPDQIQALTISMLELNEAMFQQLTKNIVQKHGFEDYLIQIIHPFMLRLGTLWLSGSVGPAQEHFISHLIRQKVIAAIDQLDLSHKPNAKKFLLYLPEGELHEIGLLFANYLLRIRKHQVVYLGQSLPFEELVLAHEIHQPDYILSVFTSQPNPDEMPGYLDQLVEKMPNTNFLLTGYQLLALGQRIPQPIQVLRNFQDLIDLANSN</sequence>
<keyword evidence="7" id="KW-1185">Reference proteome</keyword>
<dbReference type="PANTHER" id="PTHR30204">
    <property type="entry name" value="REDOX-CYCLING DRUG-SENSING TRANSCRIPTIONAL ACTIVATOR SOXR"/>
    <property type="match status" value="1"/>
</dbReference>
<dbReference type="GO" id="GO:0003677">
    <property type="term" value="F:DNA binding"/>
    <property type="evidence" value="ECO:0007669"/>
    <property type="project" value="UniProtKB-KW"/>
</dbReference>
<dbReference type="KEGG" id="psez:HME7025_00435"/>
<dbReference type="InterPro" id="IPR000551">
    <property type="entry name" value="MerR-type_HTH_dom"/>
</dbReference>
<dbReference type="GO" id="GO:0003700">
    <property type="term" value="F:DNA-binding transcription factor activity"/>
    <property type="evidence" value="ECO:0007669"/>
    <property type="project" value="InterPro"/>
</dbReference>
<dbReference type="Gene3D" id="3.40.50.280">
    <property type="entry name" value="Cobalamin-binding domain"/>
    <property type="match status" value="1"/>
</dbReference>
<dbReference type="AlphaFoldDB" id="A0A2S2DU23"/>
<dbReference type="Gene3D" id="1.10.1240.10">
    <property type="entry name" value="Methionine synthase domain"/>
    <property type="match status" value="1"/>
</dbReference>
<dbReference type="InterPro" id="IPR047057">
    <property type="entry name" value="MerR_fam"/>
</dbReference>
<dbReference type="InterPro" id="IPR036594">
    <property type="entry name" value="Meth_synthase_dom"/>
</dbReference>
<proteinExistence type="predicted"/>
<keyword evidence="1" id="KW-0678">Repressor</keyword>
<dbReference type="Proteomes" id="UP000245468">
    <property type="component" value="Chromosome"/>
</dbReference>
<dbReference type="SMART" id="SM00422">
    <property type="entry name" value="HTH_MERR"/>
    <property type="match status" value="1"/>
</dbReference>
<dbReference type="OrthoDB" id="9800334at2"/>
<keyword evidence="3" id="KW-0238">DNA-binding</keyword>
<dbReference type="EMBL" id="CP029346">
    <property type="protein sequence ID" value="AWL08307.1"/>
    <property type="molecule type" value="Genomic_DNA"/>
</dbReference>
<dbReference type="RefSeq" id="WP_109322068.1">
    <property type="nucleotide sequence ID" value="NZ_CP029346.1"/>
</dbReference>
<evidence type="ECO:0000256" key="2">
    <source>
        <dbReference type="ARBA" id="ARBA00023015"/>
    </source>
</evidence>
<dbReference type="Gene3D" id="1.10.1660.10">
    <property type="match status" value="1"/>
</dbReference>
<keyword evidence="4" id="KW-0804">Transcription</keyword>
<gene>
    <name evidence="6" type="ORF">HME7025_00435</name>
</gene>
<dbReference type="InterPro" id="IPR009061">
    <property type="entry name" value="DNA-bd_dom_put_sf"/>
</dbReference>
<dbReference type="PROSITE" id="PS50937">
    <property type="entry name" value="HTH_MERR_2"/>
    <property type="match status" value="1"/>
</dbReference>
<name>A0A2S2DU23_9BACT</name>
<protein>
    <recommendedName>
        <fullName evidence="5">HTH merR-type domain-containing protein</fullName>
    </recommendedName>
</protein>
<evidence type="ECO:0000256" key="3">
    <source>
        <dbReference type="ARBA" id="ARBA00023125"/>
    </source>
</evidence>
<dbReference type="GO" id="GO:0046872">
    <property type="term" value="F:metal ion binding"/>
    <property type="evidence" value="ECO:0007669"/>
    <property type="project" value="InterPro"/>
</dbReference>
<reference evidence="7" key="1">
    <citation type="submission" date="2018-05" db="EMBL/GenBank/DDBJ databases">
        <title>Pseudarcicella sp. HME7025 Genome sequencing and assembly.</title>
        <authorList>
            <person name="Kim H."/>
            <person name="Kang H."/>
            <person name="Joh K."/>
        </authorList>
    </citation>
    <scope>NUCLEOTIDE SEQUENCE [LARGE SCALE GENOMIC DNA]</scope>
    <source>
        <strain evidence="7">HME7025</strain>
    </source>
</reference>
<dbReference type="InterPro" id="IPR003759">
    <property type="entry name" value="Cbl-bd_cap"/>
</dbReference>
<feature type="domain" description="HTH merR-type" evidence="5">
    <location>
        <begin position="1"/>
        <end position="73"/>
    </location>
</feature>
<dbReference type="GO" id="GO:0031419">
    <property type="term" value="F:cobalamin binding"/>
    <property type="evidence" value="ECO:0007669"/>
    <property type="project" value="InterPro"/>
</dbReference>
<dbReference type="PANTHER" id="PTHR30204:SF69">
    <property type="entry name" value="MERR-FAMILY TRANSCRIPTIONAL REGULATOR"/>
    <property type="match status" value="1"/>
</dbReference>